<feature type="signal peptide" evidence="6">
    <location>
        <begin position="1"/>
        <end position="24"/>
    </location>
</feature>
<evidence type="ECO:0000256" key="6">
    <source>
        <dbReference type="SAM" id="SignalP"/>
    </source>
</evidence>
<evidence type="ECO:0000313" key="8">
    <source>
        <dbReference type="Proteomes" id="UP000619265"/>
    </source>
</evidence>
<dbReference type="GO" id="GO:0006508">
    <property type="term" value="P:proteolysis"/>
    <property type="evidence" value="ECO:0007669"/>
    <property type="project" value="UniProtKB-KW"/>
</dbReference>
<evidence type="ECO:0008006" key="9">
    <source>
        <dbReference type="Google" id="ProtNLM"/>
    </source>
</evidence>
<reference evidence="7" key="1">
    <citation type="submission" date="2015-10" db="EMBL/GenBank/DDBJ databases">
        <authorList>
            <person name="Martinez-Garcia P.J."/>
            <person name="Crepeau M.W."/>
            <person name="Puiu D."/>
            <person name="Gonzalez-Ibeas D."/>
            <person name="Whalen J."/>
            <person name="Stevens K."/>
            <person name="Paul R."/>
            <person name="Butterfield T."/>
            <person name="Britton M."/>
            <person name="Reagan R."/>
            <person name="Chakraborty S."/>
            <person name="Walawage S.L."/>
            <person name="Vasquez-Gross H.A."/>
            <person name="Cardeno C."/>
            <person name="Famula R."/>
            <person name="Pratt K."/>
            <person name="Kuruganti S."/>
            <person name="Aradhya M.K."/>
            <person name="Leslie C.A."/>
            <person name="Dandekar A.M."/>
            <person name="Salzberg S.L."/>
            <person name="Wegrzyn J.L."/>
            <person name="Langley C.H."/>
            <person name="Neale D.B."/>
        </authorList>
    </citation>
    <scope>NUCLEOTIDE SEQUENCE</scope>
    <source>
        <tissue evidence="7">Leaves</tissue>
    </source>
</reference>
<dbReference type="EMBL" id="LIHL02000011">
    <property type="protein sequence ID" value="KAF5454285.1"/>
    <property type="molecule type" value="Genomic_DNA"/>
</dbReference>
<dbReference type="PANTHER" id="PTHR11010">
    <property type="entry name" value="PROTEASE S28 PRO-X CARBOXYPEPTIDASE-RELATED"/>
    <property type="match status" value="1"/>
</dbReference>
<keyword evidence="3 6" id="KW-0732">Signal</keyword>
<sequence length="344" mass="39048">MAIKANLFVLALSLLIIGIFSSSASIALQTSRPTSSKWTPRFLGGHSKPLIQNRQQQPQYQYETRYFSQPLDHFSFSDLPSFPQRYLISTEHWVGAQRLGPIFFYCGNEGDIEWFAANTGFVWEIAPRFGAMVVFPEHRYYGKSMPYGSRDEAYKNATTLSYLTAEQALADFAVLLRELKRDLSAEVSPVVLFGGSYGGMLAAWMRLKYPHVAVGALASSAPILQFEDIVPPETFYDIVSGAFKRESTSCFNTIKESWDVLISESLKNDGLLQLTKTFHLCRTLKRTEDLRDWLDSAYSYLAMVNYPYSSDFLMPLPGHPIREVSWDYNTICKISHVHIHIGKI</sequence>
<keyword evidence="2" id="KW-0645">Protease</keyword>
<feature type="chain" id="PRO_5032845246" description="Lysosomal Pro-X carboxypeptidase-like" evidence="6">
    <location>
        <begin position="25"/>
        <end position="344"/>
    </location>
</feature>
<accession>A0A833X9A2</accession>
<protein>
    <recommendedName>
        <fullName evidence="9">Lysosomal Pro-X carboxypeptidase-like</fullName>
    </recommendedName>
</protein>
<evidence type="ECO:0000256" key="2">
    <source>
        <dbReference type="ARBA" id="ARBA00022670"/>
    </source>
</evidence>
<evidence type="ECO:0000256" key="4">
    <source>
        <dbReference type="ARBA" id="ARBA00022801"/>
    </source>
</evidence>
<dbReference type="SUPFAM" id="SSF53474">
    <property type="entry name" value="alpha/beta-Hydrolases"/>
    <property type="match status" value="1"/>
</dbReference>
<name>A0A833X9A2_JUGRE</name>
<dbReference type="Gene3D" id="1.20.120.980">
    <property type="entry name" value="Serine carboxypeptidase S28, SKS domain"/>
    <property type="match status" value="1"/>
</dbReference>
<dbReference type="Proteomes" id="UP000619265">
    <property type="component" value="Unassembled WGS sequence"/>
</dbReference>
<dbReference type="InterPro" id="IPR008758">
    <property type="entry name" value="Peptidase_S28"/>
</dbReference>
<dbReference type="Pfam" id="PF05577">
    <property type="entry name" value="Peptidase_S28"/>
    <property type="match status" value="1"/>
</dbReference>
<keyword evidence="5" id="KW-0325">Glycoprotein</keyword>
<comment type="caution">
    <text evidence="7">The sequence shown here is derived from an EMBL/GenBank/DDBJ whole genome shotgun (WGS) entry which is preliminary data.</text>
</comment>
<comment type="similarity">
    <text evidence="1">Belongs to the peptidase S28 family.</text>
</comment>
<keyword evidence="4" id="KW-0378">Hydrolase</keyword>
<evidence type="ECO:0000256" key="5">
    <source>
        <dbReference type="ARBA" id="ARBA00023180"/>
    </source>
</evidence>
<evidence type="ECO:0000256" key="1">
    <source>
        <dbReference type="ARBA" id="ARBA00011079"/>
    </source>
</evidence>
<evidence type="ECO:0000256" key="3">
    <source>
        <dbReference type="ARBA" id="ARBA00022729"/>
    </source>
</evidence>
<evidence type="ECO:0000313" key="7">
    <source>
        <dbReference type="EMBL" id="KAF5454285.1"/>
    </source>
</evidence>
<proteinExistence type="inferred from homology"/>
<reference evidence="7" key="2">
    <citation type="submission" date="2020-03" db="EMBL/GenBank/DDBJ databases">
        <title>Walnut 2.0.</title>
        <authorList>
            <person name="Marrano A."/>
            <person name="Britton M."/>
            <person name="Zimin A.V."/>
            <person name="Zaini P.A."/>
            <person name="Workman R."/>
            <person name="Puiu D."/>
            <person name="Bianco L."/>
            <person name="Allen B.J."/>
            <person name="Troggio M."/>
            <person name="Leslie C.A."/>
            <person name="Timp W."/>
            <person name="Dendekar A."/>
            <person name="Salzberg S.L."/>
            <person name="Neale D.B."/>
        </authorList>
    </citation>
    <scope>NUCLEOTIDE SEQUENCE</scope>
    <source>
        <tissue evidence="7">Leaves</tissue>
    </source>
</reference>
<dbReference type="Gene3D" id="3.40.50.1820">
    <property type="entry name" value="alpha/beta hydrolase"/>
    <property type="match status" value="1"/>
</dbReference>
<dbReference type="GO" id="GO:0070008">
    <property type="term" value="F:serine-type exopeptidase activity"/>
    <property type="evidence" value="ECO:0007669"/>
    <property type="project" value="InterPro"/>
</dbReference>
<dbReference type="InterPro" id="IPR042269">
    <property type="entry name" value="Ser_carbopepase_S28_SKS"/>
</dbReference>
<dbReference type="Gramene" id="Jr11_05220_p1">
    <property type="protein sequence ID" value="cds.Jr11_05220_p1"/>
    <property type="gene ID" value="Jr11_05220"/>
</dbReference>
<dbReference type="InterPro" id="IPR029058">
    <property type="entry name" value="AB_hydrolase_fold"/>
</dbReference>
<dbReference type="AlphaFoldDB" id="A0A833X9A2"/>
<dbReference type="PANTHER" id="PTHR11010:SF38">
    <property type="entry name" value="LYSOSOMAL PRO-X CARBOXYPEPTIDASE"/>
    <property type="match status" value="1"/>
</dbReference>
<organism evidence="7 8">
    <name type="scientific">Juglans regia</name>
    <name type="common">English walnut</name>
    <dbReference type="NCBI Taxonomy" id="51240"/>
    <lineage>
        <taxon>Eukaryota</taxon>
        <taxon>Viridiplantae</taxon>
        <taxon>Streptophyta</taxon>
        <taxon>Embryophyta</taxon>
        <taxon>Tracheophyta</taxon>
        <taxon>Spermatophyta</taxon>
        <taxon>Magnoliopsida</taxon>
        <taxon>eudicotyledons</taxon>
        <taxon>Gunneridae</taxon>
        <taxon>Pentapetalae</taxon>
        <taxon>rosids</taxon>
        <taxon>fabids</taxon>
        <taxon>Fagales</taxon>
        <taxon>Juglandaceae</taxon>
        <taxon>Juglans</taxon>
    </lineage>
</organism>
<gene>
    <name evidence="7" type="ORF">F2P56_023962</name>
</gene>